<keyword evidence="3" id="KW-1185">Reference proteome</keyword>
<evidence type="ECO:0000256" key="1">
    <source>
        <dbReference type="SAM" id="Phobius"/>
    </source>
</evidence>
<evidence type="ECO:0000313" key="2">
    <source>
        <dbReference type="EMBL" id="ACN13396.1"/>
    </source>
</evidence>
<gene>
    <name evidence="2" type="ordered locus">HRM2_02740</name>
</gene>
<dbReference type="Proteomes" id="UP000000442">
    <property type="component" value="Chromosome"/>
</dbReference>
<feature type="transmembrane region" description="Helical" evidence="1">
    <location>
        <begin position="117"/>
        <end position="141"/>
    </location>
</feature>
<dbReference type="KEGG" id="dat:HRM2_02740"/>
<dbReference type="EMBL" id="CP001087">
    <property type="protein sequence ID" value="ACN13396.1"/>
    <property type="molecule type" value="Genomic_DNA"/>
</dbReference>
<dbReference type="HOGENOM" id="CLU_062018_1_0_7"/>
<feature type="transmembrane region" description="Helical" evidence="1">
    <location>
        <begin position="222"/>
        <end position="240"/>
    </location>
</feature>
<accession>C0QFK0</accession>
<organism evidence="2 3">
    <name type="scientific">Desulforapulum autotrophicum (strain ATCC 43914 / DSM 3382 / VKM B-1955 / HRM2)</name>
    <name type="common">Desulfobacterium autotrophicum</name>
    <dbReference type="NCBI Taxonomy" id="177437"/>
    <lineage>
        <taxon>Bacteria</taxon>
        <taxon>Pseudomonadati</taxon>
        <taxon>Thermodesulfobacteriota</taxon>
        <taxon>Desulfobacteria</taxon>
        <taxon>Desulfobacterales</taxon>
        <taxon>Desulfobacteraceae</taxon>
        <taxon>Desulforapulum</taxon>
    </lineage>
</organism>
<keyword evidence="1" id="KW-0812">Transmembrane</keyword>
<feature type="transmembrane region" description="Helical" evidence="1">
    <location>
        <begin position="173"/>
        <end position="191"/>
    </location>
</feature>
<dbReference type="eggNOG" id="COG0370">
    <property type="taxonomic scope" value="Bacteria"/>
</dbReference>
<dbReference type="STRING" id="177437.HRM2_02740"/>
<dbReference type="AlphaFoldDB" id="C0QFK0"/>
<evidence type="ECO:0000313" key="3">
    <source>
        <dbReference type="Proteomes" id="UP000000442"/>
    </source>
</evidence>
<reference evidence="2 3" key="1">
    <citation type="journal article" date="2009" name="Environ. Microbiol.">
        <title>Genome sequence of Desulfobacterium autotrophicum HRM2, a marine sulfate reducer oxidizing organic carbon completely to carbon dioxide.</title>
        <authorList>
            <person name="Strittmatter A.W."/>
            <person name="Liesegang H."/>
            <person name="Rabus R."/>
            <person name="Decker I."/>
            <person name="Amann J."/>
            <person name="Andres S."/>
            <person name="Henne A."/>
            <person name="Fricke W.F."/>
            <person name="Martinez-Arias R."/>
            <person name="Bartels D."/>
            <person name="Goesmann A."/>
            <person name="Krause L."/>
            <person name="Puehler A."/>
            <person name="Klenk H.P."/>
            <person name="Richter M."/>
            <person name="Schuler M."/>
            <person name="Gloeckner F.O."/>
            <person name="Meyerdierks A."/>
            <person name="Gottschalk G."/>
            <person name="Amann R."/>
        </authorList>
    </citation>
    <scope>NUCLEOTIDE SEQUENCE [LARGE SCALE GENOMIC DNA]</scope>
    <source>
        <strain evidence="3">ATCC 43914 / DSM 3382 / HRM2</strain>
    </source>
</reference>
<protein>
    <submittedName>
        <fullName evidence="2">Fe2+ transport system protein B</fullName>
    </submittedName>
</protein>
<proteinExistence type="predicted"/>
<sequence length="321" mass="34947">MTTRLTAAVRVGLARGWSGYLWLLKILIPISFATVLLVWSGWLYSLDFLIQPAMGILSLPASAALPLIIGLFTGIYGAVAAMAAMALTLDQMTLIAIFLLISHNIVQESIIQGRSGLNAFAAAGFRIFVSFAVTFAVAGIMDVANPVTLTGSATAVTENPALVPMLRQWGMEMIALCIKIFAIIMTLMVALETMKTFNIIDHTVRIAGPVFRLLGLSQATGMLWLTAAIFGLSYGAAVIVEEAKSNNFSRDELTRLQLSIGINHAMVEDPALFLSLGIAPLWLWMPRLVAAIIAIYLFHLATFVRRINAQRTCHKKLCDHR</sequence>
<feature type="transmembrane region" description="Helical" evidence="1">
    <location>
        <begin position="20"/>
        <end position="44"/>
    </location>
</feature>
<feature type="transmembrane region" description="Helical" evidence="1">
    <location>
        <begin position="281"/>
        <end position="301"/>
    </location>
</feature>
<name>C0QFK0_DESAH</name>
<feature type="transmembrane region" description="Helical" evidence="1">
    <location>
        <begin position="56"/>
        <end position="76"/>
    </location>
</feature>
<keyword evidence="1" id="KW-1133">Transmembrane helix</keyword>
<keyword evidence="1" id="KW-0472">Membrane</keyword>